<organism evidence="1 2">
    <name type="scientific">Vespula pensylvanica</name>
    <name type="common">Western yellow jacket</name>
    <name type="synonym">Wasp</name>
    <dbReference type="NCBI Taxonomy" id="30213"/>
    <lineage>
        <taxon>Eukaryota</taxon>
        <taxon>Metazoa</taxon>
        <taxon>Ecdysozoa</taxon>
        <taxon>Arthropoda</taxon>
        <taxon>Hexapoda</taxon>
        <taxon>Insecta</taxon>
        <taxon>Pterygota</taxon>
        <taxon>Neoptera</taxon>
        <taxon>Endopterygota</taxon>
        <taxon>Hymenoptera</taxon>
        <taxon>Apocrita</taxon>
        <taxon>Aculeata</taxon>
        <taxon>Vespoidea</taxon>
        <taxon>Vespidae</taxon>
        <taxon>Vespinae</taxon>
        <taxon>Vespula</taxon>
    </lineage>
</organism>
<accession>A0A834UEX4</accession>
<name>A0A834UEX4_VESPE</name>
<dbReference type="EMBL" id="JACSDY010000002">
    <property type="protein sequence ID" value="KAF7434901.1"/>
    <property type="molecule type" value="Genomic_DNA"/>
</dbReference>
<keyword evidence="2" id="KW-1185">Reference proteome</keyword>
<gene>
    <name evidence="1" type="ORF">H0235_003092</name>
</gene>
<dbReference type="Proteomes" id="UP000600918">
    <property type="component" value="Unassembled WGS sequence"/>
</dbReference>
<comment type="caution">
    <text evidence="1">The sequence shown here is derived from an EMBL/GenBank/DDBJ whole genome shotgun (WGS) entry which is preliminary data.</text>
</comment>
<evidence type="ECO:0000313" key="1">
    <source>
        <dbReference type="EMBL" id="KAF7434901.1"/>
    </source>
</evidence>
<reference evidence="1" key="1">
    <citation type="journal article" date="2020" name="G3 (Bethesda)">
        <title>High-Quality Assemblies for Three Invasive Social Wasps from the &lt;i&gt;Vespula&lt;/i&gt; Genus.</title>
        <authorList>
            <person name="Harrop T.W.R."/>
            <person name="Guhlin J."/>
            <person name="McLaughlin G.M."/>
            <person name="Permina E."/>
            <person name="Stockwell P."/>
            <person name="Gilligan J."/>
            <person name="Le Lec M.F."/>
            <person name="Gruber M.A.M."/>
            <person name="Quinn O."/>
            <person name="Lovegrove M."/>
            <person name="Duncan E.J."/>
            <person name="Remnant E.J."/>
            <person name="Van Eeckhoven J."/>
            <person name="Graham B."/>
            <person name="Knapp R.A."/>
            <person name="Langford K.W."/>
            <person name="Kronenberg Z."/>
            <person name="Press M.O."/>
            <person name="Eacker S.M."/>
            <person name="Wilson-Rankin E.E."/>
            <person name="Purcell J."/>
            <person name="Lester P.J."/>
            <person name="Dearden P.K."/>
        </authorList>
    </citation>
    <scope>NUCLEOTIDE SEQUENCE</scope>
    <source>
        <strain evidence="1">Volc-1</strain>
    </source>
</reference>
<evidence type="ECO:0000313" key="2">
    <source>
        <dbReference type="Proteomes" id="UP000600918"/>
    </source>
</evidence>
<sequence length="140" mass="15607">MAAMVMVSGCIPVKPFSASPAFGCSNFDHFLVIWYIENQSDFSLKKKKKRKKATSQWRYHQCTSTSLLLASSKGRAWRSKRRASSLPGFEAIADEVITRNGPIADQDRSQRYAICSFEDKLADSLTGTRTDDLVAPAPKL</sequence>
<proteinExistence type="predicted"/>
<protein>
    <submittedName>
        <fullName evidence="1">Uncharacterized protein</fullName>
    </submittedName>
</protein>
<dbReference type="AlphaFoldDB" id="A0A834UEX4"/>